<dbReference type="Proteomes" id="UP000091956">
    <property type="component" value="Unassembled WGS sequence"/>
</dbReference>
<dbReference type="EMBL" id="KV460210">
    <property type="protein sequence ID" value="OBT99916.1"/>
    <property type="molecule type" value="Genomic_DNA"/>
</dbReference>
<sequence>MSAPRPGVQQPAKLQSKQQQHLDTLQNLINNILIETGKALRSANMKGAKTISHDNDRLQMYMPKAITSFHGALDELESDIVRAKAVIARDLREVRRREEELRNPAAKPAEVDTEKEMVDGAQGGMTASDGGVLEQPAHIKIEEARETQTMDQQVKPEPLATAVQVGNQTKQEALDTMDLFEEEPKADIPQVSEKPQDEVKQSIEQPEVSAADVQQVDKLQDVPSKELEPLDTLDTNDDMTYESLFGPKSAHDDHPDLNFDDFDFGTDNAAGGENQDQDYSMQNDGHIDLSTFGEASDQPFGNDDGSSMLQGLESYANQVPEESGDINMFDTTNTGVNTAGDGDIINLDGEDGIGMSGADLDLAMDIGGNETNFDDLLDGLDFEGGDDTTGLENQEFDDAYFRIGDS</sequence>
<dbReference type="RefSeq" id="XP_018133649.1">
    <property type="nucleotide sequence ID" value="XM_018271366.1"/>
</dbReference>
<dbReference type="STRING" id="342668.A0A1B8GVS1"/>
<feature type="region of interest" description="Disordered" evidence="1">
    <location>
        <begin position="183"/>
        <end position="309"/>
    </location>
</feature>
<name>A0A1B8GVS1_9PEZI</name>
<protein>
    <submittedName>
        <fullName evidence="2">Uncharacterized protein</fullName>
    </submittedName>
</protein>
<reference evidence="2 3" key="1">
    <citation type="submission" date="2016-03" db="EMBL/GenBank/DDBJ databases">
        <title>Comparative genomics of Pseudogymnoascus destructans, the fungus causing white-nose syndrome of bats.</title>
        <authorList>
            <person name="Palmer J.M."/>
            <person name="Drees K.P."/>
            <person name="Foster J.T."/>
            <person name="Lindner D.L."/>
        </authorList>
    </citation>
    <scope>NUCLEOTIDE SEQUENCE [LARGE SCALE GENOMIC DNA]</scope>
    <source>
        <strain evidence="2 3">UAMH 10579</strain>
    </source>
</reference>
<evidence type="ECO:0000256" key="1">
    <source>
        <dbReference type="SAM" id="MobiDB-lite"/>
    </source>
</evidence>
<feature type="compositionally biased region" description="Acidic residues" evidence="1">
    <location>
        <begin position="229"/>
        <end position="240"/>
    </location>
</feature>
<evidence type="ECO:0000313" key="2">
    <source>
        <dbReference type="EMBL" id="OBT99916.1"/>
    </source>
</evidence>
<dbReference type="AlphaFoldDB" id="A0A1B8GVS1"/>
<feature type="compositionally biased region" description="Basic and acidic residues" evidence="1">
    <location>
        <begin position="218"/>
        <end position="228"/>
    </location>
</feature>
<organism evidence="2 3">
    <name type="scientific">Pseudogymnoascus verrucosus</name>
    <dbReference type="NCBI Taxonomy" id="342668"/>
    <lineage>
        <taxon>Eukaryota</taxon>
        <taxon>Fungi</taxon>
        <taxon>Dikarya</taxon>
        <taxon>Ascomycota</taxon>
        <taxon>Pezizomycotina</taxon>
        <taxon>Leotiomycetes</taxon>
        <taxon>Thelebolales</taxon>
        <taxon>Thelebolaceae</taxon>
        <taxon>Pseudogymnoascus</taxon>
    </lineage>
</organism>
<dbReference type="GeneID" id="28835237"/>
<accession>A0A1B8GVS1</accession>
<keyword evidence="3" id="KW-1185">Reference proteome</keyword>
<reference evidence="3" key="2">
    <citation type="journal article" date="2018" name="Nat. Commun.">
        <title>Extreme sensitivity to ultraviolet light in the fungal pathogen causing white-nose syndrome of bats.</title>
        <authorList>
            <person name="Palmer J.M."/>
            <person name="Drees K.P."/>
            <person name="Foster J.T."/>
            <person name="Lindner D.L."/>
        </authorList>
    </citation>
    <scope>NUCLEOTIDE SEQUENCE [LARGE SCALE GENOMIC DNA]</scope>
    <source>
        <strain evidence="3">UAMH 10579</strain>
    </source>
</reference>
<evidence type="ECO:0000313" key="3">
    <source>
        <dbReference type="Proteomes" id="UP000091956"/>
    </source>
</evidence>
<dbReference type="OrthoDB" id="5409998at2759"/>
<gene>
    <name evidence="2" type="ORF">VE01_01851</name>
</gene>
<proteinExistence type="predicted"/>